<keyword evidence="1" id="KW-0808">Transferase</keyword>
<dbReference type="Proteomes" id="UP000595814">
    <property type="component" value="Chromosome"/>
</dbReference>
<reference evidence="1 2" key="1">
    <citation type="journal article" date="2022" name="Int. J. Syst. Evol. Microbiol.">
        <title>Miniphocaeibacter halophilus sp. nov., an ammonium-tolerant acetate-producing bacterium isolated from a biogas system.</title>
        <authorList>
            <person name="Schnurer A."/>
            <person name="Singh A."/>
            <person name="Bi S."/>
            <person name="Qiao W."/>
            <person name="Westerholm M."/>
        </authorList>
    </citation>
    <scope>NUCLEOTIDE SEQUENCE [LARGE SCALE GENOMIC DNA]</scope>
    <source>
        <strain evidence="1 2">AMB_01</strain>
    </source>
</reference>
<accession>A0AC61MQP5</accession>
<protein>
    <submittedName>
        <fullName evidence="1">Sugar transferase</fullName>
    </submittedName>
</protein>
<proteinExistence type="predicted"/>
<dbReference type="EMBL" id="CP066744">
    <property type="protein sequence ID" value="QQK07929.1"/>
    <property type="molecule type" value="Genomic_DNA"/>
</dbReference>
<organism evidence="1 2">
    <name type="scientific">Miniphocaeibacter halophilus</name>
    <dbReference type="NCBI Taxonomy" id="2931922"/>
    <lineage>
        <taxon>Bacteria</taxon>
        <taxon>Bacillati</taxon>
        <taxon>Bacillota</taxon>
        <taxon>Tissierellia</taxon>
        <taxon>Tissierellales</taxon>
        <taxon>Peptoniphilaceae</taxon>
        <taxon>Miniphocaeibacter</taxon>
    </lineage>
</organism>
<name>A0AC61MQP5_9FIRM</name>
<gene>
    <name evidence="1" type="ORF">JFY71_11790</name>
</gene>
<keyword evidence="2" id="KW-1185">Reference proteome</keyword>
<sequence>MNSLDNIKEPILYSKTIDEILERKKGQIFLKRIFDIVVSFIGLVILGIPLIIIALIIKLTSEGPVFYRQTRVGKNNKDFKIFKFRTMVVDADKKGMLITVGEDKRITKIGKFLRKTKLDELPQLINVFIGSMSFVGPRPEVRKYVELYDDFQKNVLKIKPGITDLASIKYRDESTLLGKSDNPEKTYIEEIMPIKLKINLEYISKISLIYDIKLIFLTLFRIIGKGENE</sequence>
<evidence type="ECO:0000313" key="1">
    <source>
        <dbReference type="EMBL" id="QQK07929.1"/>
    </source>
</evidence>
<evidence type="ECO:0000313" key="2">
    <source>
        <dbReference type="Proteomes" id="UP000595814"/>
    </source>
</evidence>